<reference evidence="1" key="1">
    <citation type="submission" date="2021-02" db="EMBL/GenBank/DDBJ databases">
        <authorList>
            <person name="Nowell W R."/>
        </authorList>
    </citation>
    <scope>NUCLEOTIDE SEQUENCE</scope>
</reference>
<dbReference type="EMBL" id="CAJOBC010098171">
    <property type="protein sequence ID" value="CAF4452378.1"/>
    <property type="molecule type" value="Genomic_DNA"/>
</dbReference>
<gene>
    <name evidence="1" type="ORF">GPM918_LOCUS41276</name>
    <name evidence="2" type="ORF">SRO942_LOCUS42311</name>
</gene>
<keyword evidence="3" id="KW-1185">Reference proteome</keyword>
<evidence type="ECO:0000313" key="2">
    <source>
        <dbReference type="EMBL" id="CAF4452378.1"/>
    </source>
</evidence>
<proteinExistence type="predicted"/>
<dbReference type="Proteomes" id="UP000681722">
    <property type="component" value="Unassembled WGS sequence"/>
</dbReference>
<name>A0A815ZEM9_9BILA</name>
<dbReference type="OrthoDB" id="5949994at2759"/>
<dbReference type="PANTHER" id="PTHR47018:SF4">
    <property type="match status" value="1"/>
</dbReference>
<dbReference type="AlphaFoldDB" id="A0A815ZEM9"/>
<evidence type="ECO:0000313" key="1">
    <source>
        <dbReference type="EMBL" id="CAF1583813.1"/>
    </source>
</evidence>
<feature type="non-terminal residue" evidence="1">
    <location>
        <position position="1"/>
    </location>
</feature>
<dbReference type="Proteomes" id="UP000663829">
    <property type="component" value="Unassembled WGS sequence"/>
</dbReference>
<organism evidence="1 3">
    <name type="scientific">Didymodactylos carnosus</name>
    <dbReference type="NCBI Taxonomy" id="1234261"/>
    <lineage>
        <taxon>Eukaryota</taxon>
        <taxon>Metazoa</taxon>
        <taxon>Spiralia</taxon>
        <taxon>Gnathifera</taxon>
        <taxon>Rotifera</taxon>
        <taxon>Eurotatoria</taxon>
        <taxon>Bdelloidea</taxon>
        <taxon>Philodinida</taxon>
        <taxon>Philodinidae</taxon>
        <taxon>Didymodactylos</taxon>
    </lineage>
</organism>
<protein>
    <submittedName>
        <fullName evidence="1">Uncharacterized protein</fullName>
    </submittedName>
</protein>
<accession>A0A815ZEM9</accession>
<evidence type="ECO:0000313" key="3">
    <source>
        <dbReference type="Proteomes" id="UP000663829"/>
    </source>
</evidence>
<sequence length="558" mass="64355">YVSNANDDEQITVLSKSQSHKEKSQKVVFSYPSNTNPLSDDLPELTVNDMVELLPPSAYNINGITPLPETVVKIVASVLEHLVECVMLTDQYEKNGEISTEVPPEPFKRVYTQRSFSSLPDLEIQMNQHQYLFQTMDAFPRLDEGGHTLNDSASSLELIDTPTVKSRRWLRTSTSKPLLYKRKCIKSRQSSHPSSVWKSMNTNGPCLFDENHISILYKNAINELHGWLLYTLKNGDLLPMTDVKIKYQDMLKRRHEAYDEVVQTIRLRQKLENNFKNEFHFVKLSNKKGTYICLNDISTYARLALSSANDESQINDQSTTENTRSTYETLFAAIKFLRKKINDGFHVFETVNKNKNTLAEFTINLYNDYVPLLLRNFLGFLTINDKKFDKMQYDFDLFKILDEDLFRKSHKWLKIASVGYDIMNCKNDNYVSPKHYLLGNEVFKHERSLDLLTILNRFGHTCSYRSIVKLHQQIAEKESFSSSIPKSMIPNSFGVKVADNFDLNKQTLRGENSLHILNQIIIQNPENEEQINTTPVVACDSDKDLAECVMRANPHEES</sequence>
<feature type="non-terminal residue" evidence="1">
    <location>
        <position position="558"/>
    </location>
</feature>
<dbReference type="EMBL" id="CAJNOQ010032156">
    <property type="protein sequence ID" value="CAF1583813.1"/>
    <property type="molecule type" value="Genomic_DNA"/>
</dbReference>
<comment type="caution">
    <text evidence="1">The sequence shown here is derived from an EMBL/GenBank/DDBJ whole genome shotgun (WGS) entry which is preliminary data.</text>
</comment>
<dbReference type="PANTHER" id="PTHR47018">
    <property type="entry name" value="CXC DOMAIN-CONTAINING PROTEIN-RELATED"/>
    <property type="match status" value="1"/>
</dbReference>